<dbReference type="OrthoDB" id="9806424at2"/>
<name>C0QM43_DESAH</name>
<dbReference type="GO" id="GO:0008409">
    <property type="term" value="F:5'-3' exonuclease activity"/>
    <property type="evidence" value="ECO:0007669"/>
    <property type="project" value="UniProtKB-UniRule"/>
</dbReference>
<evidence type="ECO:0000256" key="11">
    <source>
        <dbReference type="ARBA" id="ARBA00022932"/>
    </source>
</evidence>
<dbReference type="EMBL" id="CP001087">
    <property type="protein sequence ID" value="ACN14349.1"/>
    <property type="molecule type" value="Genomic_DNA"/>
</dbReference>
<evidence type="ECO:0000256" key="16">
    <source>
        <dbReference type="RuleBase" id="RU004460"/>
    </source>
</evidence>
<dbReference type="InterPro" id="IPR020045">
    <property type="entry name" value="DNA_polI_H3TH"/>
</dbReference>
<dbReference type="SUPFAM" id="SSF47807">
    <property type="entry name" value="5' to 3' exonuclease, C-terminal subdomain"/>
    <property type="match status" value="1"/>
</dbReference>
<dbReference type="HOGENOM" id="CLU_004675_0_1_7"/>
<dbReference type="FunFam" id="1.10.150.20:FF:000003">
    <property type="entry name" value="DNA polymerase I"/>
    <property type="match status" value="1"/>
</dbReference>
<keyword evidence="5 16" id="KW-0548">Nucleotidyltransferase</keyword>
<keyword evidence="6 16" id="KW-0235">DNA replication</keyword>
<dbReference type="Pfam" id="PF01367">
    <property type="entry name" value="5_3_exonuc"/>
    <property type="match status" value="1"/>
</dbReference>
<evidence type="ECO:0000256" key="9">
    <source>
        <dbReference type="ARBA" id="ARBA00022801"/>
    </source>
</evidence>
<dbReference type="Gene3D" id="1.20.1060.10">
    <property type="entry name" value="Taq DNA Polymerase, Chain T, domain 4"/>
    <property type="match status" value="1"/>
</dbReference>
<evidence type="ECO:0000313" key="21">
    <source>
        <dbReference type="Proteomes" id="UP000000442"/>
    </source>
</evidence>
<dbReference type="eggNOG" id="COG0258">
    <property type="taxonomic scope" value="Bacteria"/>
</dbReference>
<keyword evidence="11 16" id="KW-0239">DNA-directed DNA polymerase</keyword>
<dbReference type="Gene3D" id="3.30.70.370">
    <property type="match status" value="1"/>
</dbReference>
<dbReference type="eggNOG" id="COG0749">
    <property type="taxonomic scope" value="Bacteria"/>
</dbReference>
<dbReference type="InterPro" id="IPR008918">
    <property type="entry name" value="HhH2"/>
</dbReference>
<evidence type="ECO:0000256" key="8">
    <source>
        <dbReference type="ARBA" id="ARBA00022763"/>
    </source>
</evidence>
<dbReference type="SMART" id="SM00279">
    <property type="entry name" value="HhH2"/>
    <property type="match status" value="1"/>
</dbReference>
<dbReference type="RefSeq" id="WP_015903138.1">
    <property type="nucleotide sequence ID" value="NC_012108.1"/>
</dbReference>
<dbReference type="GO" id="GO:0006261">
    <property type="term" value="P:DNA-templated DNA replication"/>
    <property type="evidence" value="ECO:0007669"/>
    <property type="project" value="UniProtKB-UniRule"/>
</dbReference>
<dbReference type="InterPro" id="IPR002562">
    <property type="entry name" value="3'-5'_exonuclease_dom"/>
</dbReference>
<dbReference type="Pfam" id="PF02739">
    <property type="entry name" value="5_3_exonuc_N"/>
    <property type="match status" value="1"/>
</dbReference>
<evidence type="ECO:0000313" key="20">
    <source>
        <dbReference type="EMBL" id="ACN14349.1"/>
    </source>
</evidence>
<keyword evidence="8 16" id="KW-0227">DNA damage</keyword>
<dbReference type="PANTHER" id="PTHR10133:SF27">
    <property type="entry name" value="DNA POLYMERASE NU"/>
    <property type="match status" value="1"/>
</dbReference>
<dbReference type="Pfam" id="PF01612">
    <property type="entry name" value="DNA_pol_A_exo1"/>
    <property type="match status" value="1"/>
</dbReference>
<dbReference type="InterPro" id="IPR043502">
    <property type="entry name" value="DNA/RNA_pol_sf"/>
</dbReference>
<feature type="domain" description="5'-3' exonuclease" evidence="18">
    <location>
        <begin position="1"/>
        <end position="259"/>
    </location>
</feature>
<evidence type="ECO:0000256" key="2">
    <source>
        <dbReference type="ARBA" id="ARBA00012417"/>
    </source>
</evidence>
<dbReference type="CDD" id="cd09898">
    <property type="entry name" value="H3TH_53EXO"/>
    <property type="match status" value="1"/>
</dbReference>
<dbReference type="AlphaFoldDB" id="C0QM43"/>
<evidence type="ECO:0000256" key="6">
    <source>
        <dbReference type="ARBA" id="ARBA00022705"/>
    </source>
</evidence>
<keyword evidence="13 16" id="KW-0234">DNA repair</keyword>
<feature type="domain" description="DNA-directed DNA polymerase family A palm" evidence="19">
    <location>
        <begin position="649"/>
        <end position="855"/>
    </location>
</feature>
<dbReference type="GO" id="GO:0003887">
    <property type="term" value="F:DNA-directed DNA polymerase activity"/>
    <property type="evidence" value="ECO:0007669"/>
    <property type="project" value="UniProtKB-UniRule"/>
</dbReference>
<dbReference type="InterPro" id="IPR002421">
    <property type="entry name" value="5-3_exonuclease"/>
</dbReference>
<keyword evidence="12 16" id="KW-0238">DNA-binding</keyword>
<dbReference type="Gene3D" id="3.40.50.1010">
    <property type="entry name" value="5'-nuclease"/>
    <property type="match status" value="1"/>
</dbReference>
<dbReference type="PANTHER" id="PTHR10133">
    <property type="entry name" value="DNA POLYMERASE I"/>
    <property type="match status" value="1"/>
</dbReference>
<keyword evidence="9 16" id="KW-0378">Hydrolase</keyword>
<protein>
    <recommendedName>
        <fullName evidence="3 15">DNA polymerase I</fullName>
        <ecNumber evidence="2 15">2.7.7.7</ecNumber>
    </recommendedName>
</protein>
<gene>
    <name evidence="16 20" type="primary">polA</name>
    <name evidence="20" type="ordered locus">HRM2_12370</name>
</gene>
<dbReference type="SUPFAM" id="SSF53098">
    <property type="entry name" value="Ribonuclease H-like"/>
    <property type="match status" value="1"/>
</dbReference>
<evidence type="ECO:0000256" key="1">
    <source>
        <dbReference type="ARBA" id="ARBA00007705"/>
    </source>
</evidence>
<dbReference type="SUPFAM" id="SSF56672">
    <property type="entry name" value="DNA/RNA polymerases"/>
    <property type="match status" value="1"/>
</dbReference>
<dbReference type="NCBIfam" id="NF004397">
    <property type="entry name" value="PRK05755.1"/>
    <property type="match status" value="1"/>
</dbReference>
<dbReference type="CDD" id="cd08637">
    <property type="entry name" value="DNA_pol_A_pol_I_C"/>
    <property type="match status" value="1"/>
</dbReference>
<comment type="function">
    <text evidence="16">In addition to polymerase activity, this DNA polymerase exhibits 3'-5' and 5'-3' exonuclease activity.</text>
</comment>
<dbReference type="InterPro" id="IPR012337">
    <property type="entry name" value="RNaseH-like_sf"/>
</dbReference>
<keyword evidence="7" id="KW-0540">Nuclease</keyword>
<evidence type="ECO:0000259" key="19">
    <source>
        <dbReference type="SMART" id="SM00482"/>
    </source>
</evidence>
<evidence type="ECO:0000259" key="18">
    <source>
        <dbReference type="SMART" id="SM00475"/>
    </source>
</evidence>
<dbReference type="InterPro" id="IPR020046">
    <property type="entry name" value="5-3_exonucl_a-hlix_arch_N"/>
</dbReference>
<evidence type="ECO:0000256" key="5">
    <source>
        <dbReference type="ARBA" id="ARBA00022695"/>
    </source>
</evidence>
<comment type="catalytic activity">
    <reaction evidence="14 16">
        <text>DNA(n) + a 2'-deoxyribonucleoside 5'-triphosphate = DNA(n+1) + diphosphate</text>
        <dbReference type="Rhea" id="RHEA:22508"/>
        <dbReference type="Rhea" id="RHEA-COMP:17339"/>
        <dbReference type="Rhea" id="RHEA-COMP:17340"/>
        <dbReference type="ChEBI" id="CHEBI:33019"/>
        <dbReference type="ChEBI" id="CHEBI:61560"/>
        <dbReference type="ChEBI" id="CHEBI:173112"/>
        <dbReference type="EC" id="2.7.7.7"/>
    </reaction>
</comment>
<dbReference type="GO" id="GO:0006302">
    <property type="term" value="P:double-strand break repair"/>
    <property type="evidence" value="ECO:0007669"/>
    <property type="project" value="TreeGrafter"/>
</dbReference>
<dbReference type="CDD" id="cd06139">
    <property type="entry name" value="DNA_polA_I_Ecoli_like_exo"/>
    <property type="match status" value="1"/>
</dbReference>
<evidence type="ECO:0000259" key="17">
    <source>
        <dbReference type="SMART" id="SM00474"/>
    </source>
</evidence>
<organism evidence="20 21">
    <name type="scientific">Desulforapulum autotrophicum (strain ATCC 43914 / DSM 3382 / VKM B-1955 / HRM2)</name>
    <name type="common">Desulfobacterium autotrophicum</name>
    <dbReference type="NCBI Taxonomy" id="177437"/>
    <lineage>
        <taxon>Bacteria</taxon>
        <taxon>Pseudomonadati</taxon>
        <taxon>Thermodesulfobacteriota</taxon>
        <taxon>Desulfobacteria</taxon>
        <taxon>Desulfobacterales</taxon>
        <taxon>Desulfobacteraceae</taxon>
        <taxon>Desulforapulum</taxon>
    </lineage>
</organism>
<dbReference type="Proteomes" id="UP000000442">
    <property type="component" value="Chromosome"/>
</dbReference>
<dbReference type="InterPro" id="IPR001098">
    <property type="entry name" value="DNA-dir_DNA_pol_A_palm_dom"/>
</dbReference>
<evidence type="ECO:0000256" key="3">
    <source>
        <dbReference type="ARBA" id="ARBA00020311"/>
    </source>
</evidence>
<feature type="domain" description="3'-5' exonuclease" evidence="17">
    <location>
        <begin position="293"/>
        <end position="480"/>
    </location>
</feature>
<dbReference type="GO" id="GO:0008408">
    <property type="term" value="F:3'-5' exonuclease activity"/>
    <property type="evidence" value="ECO:0007669"/>
    <property type="project" value="UniProtKB-UniRule"/>
</dbReference>
<keyword evidence="10 16" id="KW-0269">Exonuclease</keyword>
<evidence type="ECO:0000256" key="15">
    <source>
        <dbReference type="NCBIfam" id="TIGR00593"/>
    </source>
</evidence>
<dbReference type="FunFam" id="3.40.50.1010:FF:000001">
    <property type="entry name" value="DNA polymerase I"/>
    <property type="match status" value="1"/>
</dbReference>
<dbReference type="NCBIfam" id="TIGR00593">
    <property type="entry name" value="pola"/>
    <property type="match status" value="1"/>
</dbReference>
<dbReference type="FunFam" id="3.30.420.10:FF:000026">
    <property type="entry name" value="DNA polymerase I"/>
    <property type="match status" value="1"/>
</dbReference>
<dbReference type="SMART" id="SM00482">
    <property type="entry name" value="POLAc"/>
    <property type="match status" value="1"/>
</dbReference>
<dbReference type="InterPro" id="IPR018320">
    <property type="entry name" value="DNA_polymerase_1"/>
</dbReference>
<dbReference type="InterPro" id="IPR019760">
    <property type="entry name" value="DNA-dir_DNA_pol_A_CS"/>
</dbReference>
<evidence type="ECO:0000256" key="4">
    <source>
        <dbReference type="ARBA" id="ARBA00022679"/>
    </source>
</evidence>
<dbReference type="EC" id="2.7.7.7" evidence="2 15"/>
<accession>C0QM43</accession>
<dbReference type="SMART" id="SM00475">
    <property type="entry name" value="53EXOc"/>
    <property type="match status" value="1"/>
</dbReference>
<dbReference type="PROSITE" id="PS00447">
    <property type="entry name" value="DNA_POLYMERASE_A"/>
    <property type="match status" value="1"/>
</dbReference>
<dbReference type="SUPFAM" id="SSF88723">
    <property type="entry name" value="PIN domain-like"/>
    <property type="match status" value="1"/>
</dbReference>
<evidence type="ECO:0000256" key="12">
    <source>
        <dbReference type="ARBA" id="ARBA00023125"/>
    </source>
</evidence>
<reference evidence="20 21" key="1">
    <citation type="journal article" date="2009" name="Environ. Microbiol.">
        <title>Genome sequence of Desulfobacterium autotrophicum HRM2, a marine sulfate reducer oxidizing organic carbon completely to carbon dioxide.</title>
        <authorList>
            <person name="Strittmatter A.W."/>
            <person name="Liesegang H."/>
            <person name="Rabus R."/>
            <person name="Decker I."/>
            <person name="Amann J."/>
            <person name="Andres S."/>
            <person name="Henne A."/>
            <person name="Fricke W.F."/>
            <person name="Martinez-Arias R."/>
            <person name="Bartels D."/>
            <person name="Goesmann A."/>
            <person name="Krause L."/>
            <person name="Puehler A."/>
            <person name="Klenk H.P."/>
            <person name="Richter M."/>
            <person name="Schuler M."/>
            <person name="Gloeckner F.O."/>
            <person name="Meyerdierks A."/>
            <person name="Gottschalk G."/>
            <person name="Amann R."/>
        </authorList>
    </citation>
    <scope>NUCLEOTIDE SEQUENCE [LARGE SCALE GENOMIC DNA]</scope>
    <source>
        <strain evidence="21">ATCC 43914 / DSM 3382 / HRM2</strain>
    </source>
</reference>
<comment type="similarity">
    <text evidence="1 16">Belongs to the DNA polymerase type-A family.</text>
</comment>
<sequence>MKQNIYLVDGSAYLYRAFHAIRSLSTSTGIPTNATFGFTRILLKLIKEKQPEYVAVFFDVKGPTFRNAMFDAYKANRPPMPDDLRLQIPYIKEVVKALNIPIVEKTGFEADDLIGTYARLAEEKGFAVVMVTGDKDFMQLVTDNAVIWDPMKEEIIDKRAISDKLGLTPIQVIDMLGLAGDTADNIPGVPGVGPKTAQKLIAEHGNMKTIYDNLESLKSKKSLYAKLTDNRDQAFLSRDLVTIDRNVAVEIPLDEFILSPFDHGRLAEIFKELEFTKLYQEFKPTQAPAEKEYILVTGLDQLKKLIETFKQADILSVDTETTSKHPMLAKLVGISFAVEPHRAYYIPVGHTGMDAKKQPDLSRVIALIRPLLENPEVKKVGQNIKYDYIVLTRHGIRMQGLGFDTMIASHLLNPSQRGHSLDKIAMDLLDHKTIRYKEVTGSGKTQIGFNEVEIQTALDYAAEDADITLLCHGILKQKLQESNLLDLMNQVEMPLITVLADMEMHGIKVDRKKLGELSKTFEQEMMTLETQIYALAGETFNINSSQQLGTILFEKLQLPAKKKTKKKTGYSTDVEVLNELAEHHELPEKILRYRSLGKLKSTYSDALQELIHPETGRIHTSFNQAITATGRLSSSDPNLQNIPIRTNEGKMIREAFVPEPGHILVAADYSQIELRLLAHFAEDEILIQSFRNDEDIHTRTAAEVFQAFPEFITEDLRRQAKAINFGIMYGMSAFKLAKEINVTRKTAQTYIDSYFARYAGVKRFIDKTIEQAKTTGEVTTILGRKRRLNDINASNVNLRKLAERAAINTPVQGSAADLIKLAMINMDRELKKTPLKSRMLLSVHDEIIFETPLAEKEALMDLARQVMEGVFALKVPLKVNIAAGINWARAH</sequence>
<dbReference type="InterPro" id="IPR029060">
    <property type="entry name" value="PIN-like_dom_sf"/>
</dbReference>
<dbReference type="FunFam" id="1.20.1060.10:FF:000001">
    <property type="entry name" value="DNA polymerase I"/>
    <property type="match status" value="1"/>
</dbReference>
<dbReference type="SMART" id="SM00474">
    <property type="entry name" value="35EXOc"/>
    <property type="match status" value="1"/>
</dbReference>
<dbReference type="CDD" id="cd09859">
    <property type="entry name" value="PIN_53EXO"/>
    <property type="match status" value="1"/>
</dbReference>
<evidence type="ECO:0000256" key="14">
    <source>
        <dbReference type="ARBA" id="ARBA00049244"/>
    </source>
</evidence>
<dbReference type="STRING" id="177437.HRM2_12370"/>
<evidence type="ECO:0000256" key="7">
    <source>
        <dbReference type="ARBA" id="ARBA00022722"/>
    </source>
</evidence>
<dbReference type="GO" id="GO:0003677">
    <property type="term" value="F:DNA binding"/>
    <property type="evidence" value="ECO:0007669"/>
    <property type="project" value="UniProtKB-UniRule"/>
</dbReference>
<dbReference type="InterPro" id="IPR036279">
    <property type="entry name" value="5-3_exonuclease_C_sf"/>
</dbReference>
<proteinExistence type="inferred from homology"/>
<dbReference type="Pfam" id="PF00476">
    <property type="entry name" value="DNA_pol_A"/>
    <property type="match status" value="1"/>
</dbReference>
<keyword evidence="4 16" id="KW-0808">Transferase</keyword>
<dbReference type="Gene3D" id="1.10.150.20">
    <property type="entry name" value="5' to 3' exonuclease, C-terminal subdomain"/>
    <property type="match status" value="2"/>
</dbReference>
<dbReference type="Gene3D" id="3.30.420.10">
    <property type="entry name" value="Ribonuclease H-like superfamily/Ribonuclease H"/>
    <property type="match status" value="1"/>
</dbReference>
<dbReference type="KEGG" id="dat:HRM2_12370"/>
<evidence type="ECO:0000256" key="13">
    <source>
        <dbReference type="ARBA" id="ARBA00023204"/>
    </source>
</evidence>
<keyword evidence="21" id="KW-1185">Reference proteome</keyword>
<evidence type="ECO:0000256" key="10">
    <source>
        <dbReference type="ARBA" id="ARBA00022839"/>
    </source>
</evidence>
<dbReference type="InterPro" id="IPR002298">
    <property type="entry name" value="DNA_polymerase_A"/>
</dbReference>
<dbReference type="PRINTS" id="PR00868">
    <property type="entry name" value="DNAPOLI"/>
</dbReference>
<dbReference type="FunFam" id="1.10.150.20:FF:000002">
    <property type="entry name" value="DNA polymerase I"/>
    <property type="match status" value="1"/>
</dbReference>
<dbReference type="InterPro" id="IPR036397">
    <property type="entry name" value="RNaseH_sf"/>
</dbReference>